<accession>A0ACC1NPI4</accession>
<dbReference type="EMBL" id="JANJQO010000174">
    <property type="protein sequence ID" value="KAJ2980761.1"/>
    <property type="molecule type" value="Genomic_DNA"/>
</dbReference>
<comment type="caution">
    <text evidence="1">The sequence shown here is derived from an EMBL/GenBank/DDBJ whole genome shotgun (WGS) entry which is preliminary data.</text>
</comment>
<evidence type="ECO:0000313" key="2">
    <source>
        <dbReference type="Proteomes" id="UP001143910"/>
    </source>
</evidence>
<reference evidence="1" key="1">
    <citation type="submission" date="2022-08" db="EMBL/GenBank/DDBJ databases">
        <title>Genome Sequence of Lecanicillium fungicola.</title>
        <authorList>
            <person name="Buettner E."/>
        </authorList>
    </citation>
    <scope>NUCLEOTIDE SEQUENCE</scope>
    <source>
        <strain evidence="1">Babe33</strain>
    </source>
</reference>
<sequence>MHATSLGLVTLFSSLALSPFACAQSSDGTCSVETAFQFLNTVTPSNACHNFAKRAGPVNPTHSFAGGNIELSTGTYKIDIGFTFRSSVNNNPLTSLTIPSATTNLADTIFNISPGPNHRFQPQHPETWCSTQNTGINVAGVGEFTVSTVLMMSCNPTGFQFTAQARDLISQGDLQRLLEAGNAGNMVGQTLGFYYAIISGSNGWSFVLELENVHGACIQ</sequence>
<organism evidence="1 2">
    <name type="scientific">Zarea fungicola</name>
    <dbReference type="NCBI Taxonomy" id="93591"/>
    <lineage>
        <taxon>Eukaryota</taxon>
        <taxon>Fungi</taxon>
        <taxon>Dikarya</taxon>
        <taxon>Ascomycota</taxon>
        <taxon>Pezizomycotina</taxon>
        <taxon>Sordariomycetes</taxon>
        <taxon>Hypocreomycetidae</taxon>
        <taxon>Hypocreales</taxon>
        <taxon>Cordycipitaceae</taxon>
        <taxon>Zarea</taxon>
    </lineage>
</organism>
<gene>
    <name evidence="1" type="ORF">NQ176_g2448</name>
</gene>
<name>A0ACC1NPI4_9HYPO</name>
<protein>
    <submittedName>
        <fullName evidence="1">Uncharacterized protein</fullName>
    </submittedName>
</protein>
<evidence type="ECO:0000313" key="1">
    <source>
        <dbReference type="EMBL" id="KAJ2980761.1"/>
    </source>
</evidence>
<proteinExistence type="predicted"/>
<keyword evidence="2" id="KW-1185">Reference proteome</keyword>
<dbReference type="Proteomes" id="UP001143910">
    <property type="component" value="Unassembled WGS sequence"/>
</dbReference>